<dbReference type="PANTHER" id="PTHR43788:SF6">
    <property type="entry name" value="DNA HELICASE B"/>
    <property type="match status" value="1"/>
</dbReference>
<dbReference type="GO" id="GO:0003677">
    <property type="term" value="F:DNA binding"/>
    <property type="evidence" value="ECO:0007669"/>
    <property type="project" value="InterPro"/>
</dbReference>
<keyword evidence="11" id="KW-1185">Reference proteome</keyword>
<comment type="caution">
    <text evidence="9">The sequence shown here is derived from an EMBL/GenBank/DDBJ whole genome shotgun (WGS) entry which is preliminary data.</text>
</comment>
<evidence type="ECO:0000256" key="3">
    <source>
        <dbReference type="ARBA" id="ARBA00022741"/>
    </source>
</evidence>
<dbReference type="Gene3D" id="2.30.30.940">
    <property type="match status" value="1"/>
</dbReference>
<dbReference type="Gene3D" id="3.40.50.300">
    <property type="entry name" value="P-loop containing nucleotide triphosphate hydrolases"/>
    <property type="match status" value="2"/>
</dbReference>
<dbReference type="GO" id="GO:0032259">
    <property type="term" value="P:methylation"/>
    <property type="evidence" value="ECO:0007669"/>
    <property type="project" value="UniProtKB-KW"/>
</dbReference>
<dbReference type="GO" id="GO:0004518">
    <property type="term" value="F:nuclease activity"/>
    <property type="evidence" value="ECO:0007669"/>
    <property type="project" value="InterPro"/>
</dbReference>
<keyword evidence="10" id="KW-0378">Hydrolase</keyword>
<dbReference type="GO" id="GO:0008170">
    <property type="term" value="F:N-methyltransferase activity"/>
    <property type="evidence" value="ECO:0007669"/>
    <property type="project" value="InterPro"/>
</dbReference>
<dbReference type="InterPro" id="IPR006166">
    <property type="entry name" value="ERCC4_domain"/>
</dbReference>
<keyword evidence="3" id="KW-0547">Nucleotide-binding</keyword>
<evidence type="ECO:0000256" key="4">
    <source>
        <dbReference type="ARBA" id="ARBA00022840"/>
    </source>
</evidence>
<reference evidence="9" key="1">
    <citation type="submission" date="2022-10" db="EMBL/GenBank/DDBJ databases">
        <authorList>
            <person name="Chen Y."/>
            <person name="Dougan E. K."/>
            <person name="Chan C."/>
            <person name="Rhodes N."/>
            <person name="Thang M."/>
        </authorList>
    </citation>
    <scope>NUCLEOTIDE SEQUENCE</scope>
</reference>
<dbReference type="GO" id="GO:0006281">
    <property type="term" value="P:DNA repair"/>
    <property type="evidence" value="ECO:0007669"/>
    <property type="project" value="UniProtKB-ARBA"/>
</dbReference>
<evidence type="ECO:0000313" key="10">
    <source>
        <dbReference type="EMBL" id="CAL4759444.1"/>
    </source>
</evidence>
<evidence type="ECO:0000256" key="1">
    <source>
        <dbReference type="ARBA" id="ARBA00022603"/>
    </source>
</evidence>
<dbReference type="CDD" id="cd18809">
    <property type="entry name" value="SF1_C_RecD"/>
    <property type="match status" value="1"/>
</dbReference>
<feature type="domain" description="UvrD-like helicase C-terminal" evidence="8">
    <location>
        <begin position="1699"/>
        <end position="1745"/>
    </location>
</feature>
<accession>A0A9P1BF53</accession>
<organism evidence="9">
    <name type="scientific">Cladocopium goreaui</name>
    <dbReference type="NCBI Taxonomy" id="2562237"/>
    <lineage>
        <taxon>Eukaryota</taxon>
        <taxon>Sar</taxon>
        <taxon>Alveolata</taxon>
        <taxon>Dinophyceae</taxon>
        <taxon>Suessiales</taxon>
        <taxon>Symbiodiniaceae</taxon>
        <taxon>Cladocopium</taxon>
    </lineage>
</organism>
<feature type="domain" description="DNA methylase N-4/N-6" evidence="6">
    <location>
        <begin position="1118"/>
        <end position="1330"/>
    </location>
</feature>
<dbReference type="InterPro" id="IPR027417">
    <property type="entry name" value="P-loop_NTPase"/>
</dbReference>
<dbReference type="EMBL" id="CAMXCT030000001">
    <property type="protein sequence ID" value="CAL4759444.1"/>
    <property type="molecule type" value="Genomic_DNA"/>
</dbReference>
<dbReference type="InterPro" id="IPR002941">
    <property type="entry name" value="DNA_methylase_N4/N6"/>
</dbReference>
<dbReference type="InterPro" id="IPR011335">
    <property type="entry name" value="Restrct_endonuc-II-like"/>
</dbReference>
<dbReference type="EMBL" id="CAMXCT020000001">
    <property type="protein sequence ID" value="CAL1125507.1"/>
    <property type="molecule type" value="Genomic_DNA"/>
</dbReference>
<dbReference type="InterPro" id="IPR029063">
    <property type="entry name" value="SAM-dependent_MTases_sf"/>
</dbReference>
<dbReference type="SUPFAM" id="SSF52540">
    <property type="entry name" value="P-loop containing nucleoside triphosphate hydrolases"/>
    <property type="match status" value="2"/>
</dbReference>
<dbReference type="Pfam" id="PF02732">
    <property type="entry name" value="ERCC4"/>
    <property type="match status" value="1"/>
</dbReference>
<dbReference type="PRINTS" id="PR00508">
    <property type="entry name" value="S21N4MTFRASE"/>
</dbReference>
<evidence type="ECO:0000259" key="8">
    <source>
        <dbReference type="Pfam" id="PF13538"/>
    </source>
</evidence>
<keyword evidence="4" id="KW-0067">ATP-binding</keyword>
<feature type="compositionally biased region" description="Basic and acidic residues" evidence="5">
    <location>
        <begin position="75"/>
        <end position="91"/>
    </location>
</feature>
<dbReference type="Proteomes" id="UP001152797">
    <property type="component" value="Unassembled WGS sequence"/>
</dbReference>
<sequence length="1921" mass="212987">MALCTYSKSEVYREEILTECPMGIGVDAARKCFCKTREYRNDLRVAVCLFPKTWNGQPIHSIERTRETLERIARDDRRKRSQEKLNAKENETMATDTQTTQAADTAAVESDNRGNELAVSELVGGTGHAVTIYDRFAASSGFMMALANAFEKSRMFGCKNKEQGFIMAIACVTERQSPIELQRKYHIINGGLSMKSDVMLAEFHRLGGKCRMVERSSEVARAEFSYNGIKYDLSCTWEEVKQEPYPWKDGKVGDKLQPNYSTPRKRMQMLWARLISDSIRFICPEVNGGQYTPEELADESGESIDAIEGSFTVQSEMPTAGEQEADAVPTKQVSAIASQEQLKELTTALGKVFGEDRAKWQVFIERIQPGLKSATELTTENAAKAIQLLQEKAKASSSAVKQEPEEQAAQVATEDQLQRVLHLKNAAQIDDATWQQVRGRLGLAEGQPLSQAGSGSVANLINWLETKVPKSELDNWAEGARTMTDDNWGDFGDNAVEEGFSISGDGVTSDDLGGGSLDRPGSYHFEITEVVPELEVVGTSGKDKSPAVRFEMTVLQSVKGQCPEGTRYFHRLYVGGKGGQPIKEGSKKAIFRFCLGLGLAKEVEGKGIFDASTGGEINLDTLKRARGLQCCALIKKEVDDDYGEQFRIPFSDVRLPNDPKFEDTPKNFDALVAGGYAGPREAAQNLPKPPAPAAAAKPNEEAAGRKSPTASMKDVVRWISDGVFRIEDGRVFKGDKELAQRVNIRNRCKHGDPRVDLWHEGKRRSCHVSALVWIANTGEGIPADSNFVFGAIDDDAEDSQLGTTKEIKFCGSIERGEILEGVEYLFVGTWDQHSRYGRQFKFKQAIRREPHSQFGLTKYLERYAKGIGPKRAIQLWNAFGQDAVKTIRTDPALACSAVDGWKIEDALKASEDLRKLQAEEETRIELTNLFAGRGFPGKLVDECIDRWGIMAPKRIKRDPFSLLVNGMKGCGFARCDRLYLDLGLNPLRLKRQVICAWHLIHSDMSGHTWLPARVIVLRLGEMVGNSKASPEKAVKIGVRAGEERTMAAHWKKVQAKEEETVMMTVRLPRGQRDRFSTVVRASTRGEVSRDDFLRRFVEAVIDDADNDRDPQDQPDDSVDLIFGSPPYEDARTYGIDFNLKGQAWVDWLFARWVEMDRVCRGVVAMVVSGKADGPQSYSSTPALLEADLKRAGFNTRRKPVYAKNGLAGSGGKDWLRADTEDIVCTTPKGLLPWSDNTAMGGPPKYRRGGRFSNRTKSGSRGDAPYPALKRTNPGNIIRCTVGGGHLGSKLAHENEAPFPEDLPEFFIKSFCPPGGIVCDPFSGSGTTAKANCRSPNKADRMKTLWPKPEDLEDVSDHQRGAYANATRSPLGILTGGPGTGKTWSTSAILKAITKEHGAENVGVCAPTGKAAIRMTQAMSERSLSIEATTGHRLLGVSRNGHDGKGWGFIHDAGNPLPYRFLAVDESFMLGTNLASKILAACAPGTHVLFTGDEGQLLPVGHGAPVRDMVRAGLPHGQLTKVERNAGDIVRACQAMRAGRIFYPSKSINVAAGNNWLHIETRNSQQSLDRLRELLGRPADTHDTTWDMQAITARREKGDLSKDHVNKVLRAVLNPRHEGGEIAGNPFRVGDKVICTENFMLPVVEQDGGDWNESDHSDFVANGEIGRVELIDKKEILVSFDCPRRTVAVRGELLSIFDWAYGITCHKAQGSQWPVVIALVDDSRGAGMLCSREWWYTAISRMQTLCVTIGKFSVIRQHCAVERSSMRKTFLAEQDAQTINGVRHPRPLIVRTVSAALKTGDYSIEGFEDKVAIERKSLGDAFSSFGADRERFERELQRMAEMEFSVVVVEASLGSVLYKPKPEGSGNRWFSGKALIRTVTAWQNRYPTKWWFFPTRDWSERMTFRMLERYWLDKQKELEGAL</sequence>
<protein>
    <submittedName>
        <fullName evidence="10">ATP-dependent RecD2 DNA helicase (DNA 5'-3 ' helicase RecD2)</fullName>
    </submittedName>
</protein>
<dbReference type="InterPro" id="IPR027785">
    <property type="entry name" value="UvrD-like_helicase_C"/>
</dbReference>
<evidence type="ECO:0000259" key="6">
    <source>
        <dbReference type="Pfam" id="PF01555"/>
    </source>
</evidence>
<reference evidence="10 11" key="2">
    <citation type="submission" date="2024-05" db="EMBL/GenBank/DDBJ databases">
        <authorList>
            <person name="Chen Y."/>
            <person name="Shah S."/>
            <person name="Dougan E. K."/>
            <person name="Thang M."/>
            <person name="Chan C."/>
        </authorList>
    </citation>
    <scope>NUCLEOTIDE SEQUENCE [LARGE SCALE GENOMIC DNA]</scope>
</reference>
<name>A0A9P1BF53_9DINO</name>
<dbReference type="GO" id="GO:0005524">
    <property type="term" value="F:ATP binding"/>
    <property type="evidence" value="ECO:0007669"/>
    <property type="project" value="UniProtKB-KW"/>
</dbReference>
<feature type="region of interest" description="Disordered" evidence="5">
    <location>
        <begin position="75"/>
        <end position="100"/>
    </location>
</feature>
<dbReference type="Pfam" id="PF13245">
    <property type="entry name" value="AAA_19"/>
    <property type="match status" value="1"/>
</dbReference>
<keyword evidence="2" id="KW-0808">Transferase</keyword>
<dbReference type="Pfam" id="PF01555">
    <property type="entry name" value="N6_N4_Mtase"/>
    <property type="match status" value="1"/>
</dbReference>
<keyword evidence="10" id="KW-0347">Helicase</keyword>
<feature type="domain" description="ERCC4" evidence="7">
    <location>
        <begin position="1789"/>
        <end position="1885"/>
    </location>
</feature>
<feature type="region of interest" description="Disordered" evidence="5">
    <location>
        <begin position="1235"/>
        <end position="1269"/>
    </location>
</feature>
<dbReference type="Gene3D" id="3.40.50.150">
    <property type="entry name" value="Vaccinia Virus protein VP39"/>
    <property type="match status" value="1"/>
</dbReference>
<dbReference type="InterPro" id="IPR001091">
    <property type="entry name" value="RM_Methyltransferase"/>
</dbReference>
<dbReference type="OrthoDB" id="204766at2759"/>
<keyword evidence="1" id="KW-0489">Methyltransferase</keyword>
<dbReference type="Pfam" id="PF13538">
    <property type="entry name" value="UvrD_C_2"/>
    <property type="match status" value="1"/>
</dbReference>
<evidence type="ECO:0000313" key="11">
    <source>
        <dbReference type="Proteomes" id="UP001152797"/>
    </source>
</evidence>
<evidence type="ECO:0000256" key="5">
    <source>
        <dbReference type="SAM" id="MobiDB-lite"/>
    </source>
</evidence>
<dbReference type="GO" id="GO:0003678">
    <property type="term" value="F:DNA helicase activity"/>
    <property type="evidence" value="ECO:0007669"/>
    <property type="project" value="UniProtKB-ARBA"/>
</dbReference>
<dbReference type="EMBL" id="CAMXCT010000001">
    <property type="protein sequence ID" value="CAI3972132.1"/>
    <property type="molecule type" value="Genomic_DNA"/>
</dbReference>
<dbReference type="Gene3D" id="3.40.50.10130">
    <property type="match status" value="1"/>
</dbReference>
<feature type="region of interest" description="Disordered" evidence="5">
    <location>
        <begin position="680"/>
        <end position="709"/>
    </location>
</feature>
<gene>
    <name evidence="9" type="ORF">C1SCF055_LOCUS722</name>
</gene>
<evidence type="ECO:0000256" key="2">
    <source>
        <dbReference type="ARBA" id="ARBA00022679"/>
    </source>
</evidence>
<dbReference type="CDD" id="cd17933">
    <property type="entry name" value="DEXSc_RecD-like"/>
    <property type="match status" value="1"/>
</dbReference>
<evidence type="ECO:0000259" key="7">
    <source>
        <dbReference type="Pfam" id="PF02732"/>
    </source>
</evidence>
<evidence type="ECO:0000313" key="9">
    <source>
        <dbReference type="EMBL" id="CAI3972132.1"/>
    </source>
</evidence>
<dbReference type="SUPFAM" id="SSF52980">
    <property type="entry name" value="Restriction endonuclease-like"/>
    <property type="match status" value="1"/>
</dbReference>
<dbReference type="SUPFAM" id="SSF53335">
    <property type="entry name" value="S-adenosyl-L-methionine-dependent methyltransferases"/>
    <property type="match status" value="1"/>
</dbReference>
<dbReference type="PANTHER" id="PTHR43788">
    <property type="entry name" value="DNA2/NAM7 HELICASE FAMILY MEMBER"/>
    <property type="match status" value="1"/>
</dbReference>
<proteinExistence type="predicted"/>
<dbReference type="InterPro" id="IPR050534">
    <property type="entry name" value="Coronavir_polyprotein_1ab"/>
</dbReference>